<proteinExistence type="predicted"/>
<name>A0ACD3AJI8_9AGAR</name>
<organism evidence="1 2">
    <name type="scientific">Pluteus cervinus</name>
    <dbReference type="NCBI Taxonomy" id="181527"/>
    <lineage>
        <taxon>Eukaryota</taxon>
        <taxon>Fungi</taxon>
        <taxon>Dikarya</taxon>
        <taxon>Basidiomycota</taxon>
        <taxon>Agaricomycotina</taxon>
        <taxon>Agaricomycetes</taxon>
        <taxon>Agaricomycetidae</taxon>
        <taxon>Agaricales</taxon>
        <taxon>Pluteineae</taxon>
        <taxon>Pluteaceae</taxon>
        <taxon>Pluteus</taxon>
    </lineage>
</organism>
<evidence type="ECO:0000313" key="2">
    <source>
        <dbReference type="Proteomes" id="UP000308600"/>
    </source>
</evidence>
<dbReference type="Proteomes" id="UP000308600">
    <property type="component" value="Unassembled WGS sequence"/>
</dbReference>
<dbReference type="EMBL" id="ML208427">
    <property type="protein sequence ID" value="TFK65757.1"/>
    <property type="molecule type" value="Genomic_DNA"/>
</dbReference>
<evidence type="ECO:0000313" key="1">
    <source>
        <dbReference type="EMBL" id="TFK65757.1"/>
    </source>
</evidence>
<gene>
    <name evidence="1" type="ORF">BDN72DRAFT_845208</name>
</gene>
<keyword evidence="2" id="KW-1185">Reference proteome</keyword>
<sequence length="278" mass="31415">MSSPRFPPELECAIFSDAAALQNPFRNPTNLFLVAKRVKEWLVPLTFEVIIVHKLRSFPIRFTNLSQFEAYGSHTHHLLLSKMWPLGTSLNPTEYLAQCPNVTNLALWWPAPPIRIESILGLSKLTHLSVDTSDYLVKAARLTQVPMFPNVTHLDILGEHATGNMEDDFAVLALHFPALTHIAFLWETELFEPVLRNFEGIKTLISCTPGVLGIDETQRAPVEDDRIVMISSSRLNDWENSARGRGPGMWEFVEEVLKKRAQEKAKKSSTRRIGDTST</sequence>
<accession>A0ACD3AJI8</accession>
<reference evidence="1 2" key="1">
    <citation type="journal article" date="2019" name="Nat. Ecol. Evol.">
        <title>Megaphylogeny resolves global patterns of mushroom evolution.</title>
        <authorList>
            <person name="Varga T."/>
            <person name="Krizsan K."/>
            <person name="Foldi C."/>
            <person name="Dima B."/>
            <person name="Sanchez-Garcia M."/>
            <person name="Sanchez-Ramirez S."/>
            <person name="Szollosi G.J."/>
            <person name="Szarkandi J.G."/>
            <person name="Papp V."/>
            <person name="Albert L."/>
            <person name="Andreopoulos W."/>
            <person name="Angelini C."/>
            <person name="Antonin V."/>
            <person name="Barry K.W."/>
            <person name="Bougher N.L."/>
            <person name="Buchanan P."/>
            <person name="Buyck B."/>
            <person name="Bense V."/>
            <person name="Catcheside P."/>
            <person name="Chovatia M."/>
            <person name="Cooper J."/>
            <person name="Damon W."/>
            <person name="Desjardin D."/>
            <person name="Finy P."/>
            <person name="Geml J."/>
            <person name="Haridas S."/>
            <person name="Hughes K."/>
            <person name="Justo A."/>
            <person name="Karasinski D."/>
            <person name="Kautmanova I."/>
            <person name="Kiss B."/>
            <person name="Kocsube S."/>
            <person name="Kotiranta H."/>
            <person name="LaButti K.M."/>
            <person name="Lechner B.E."/>
            <person name="Liimatainen K."/>
            <person name="Lipzen A."/>
            <person name="Lukacs Z."/>
            <person name="Mihaltcheva S."/>
            <person name="Morgado L.N."/>
            <person name="Niskanen T."/>
            <person name="Noordeloos M.E."/>
            <person name="Ohm R.A."/>
            <person name="Ortiz-Santana B."/>
            <person name="Ovrebo C."/>
            <person name="Racz N."/>
            <person name="Riley R."/>
            <person name="Savchenko A."/>
            <person name="Shiryaev A."/>
            <person name="Soop K."/>
            <person name="Spirin V."/>
            <person name="Szebenyi C."/>
            <person name="Tomsovsky M."/>
            <person name="Tulloss R.E."/>
            <person name="Uehling J."/>
            <person name="Grigoriev I.V."/>
            <person name="Vagvolgyi C."/>
            <person name="Papp T."/>
            <person name="Martin F.M."/>
            <person name="Miettinen O."/>
            <person name="Hibbett D.S."/>
            <person name="Nagy L.G."/>
        </authorList>
    </citation>
    <scope>NUCLEOTIDE SEQUENCE [LARGE SCALE GENOMIC DNA]</scope>
    <source>
        <strain evidence="1 2">NL-1719</strain>
    </source>
</reference>
<protein>
    <submittedName>
        <fullName evidence="1">Uncharacterized protein</fullName>
    </submittedName>
</protein>